<feature type="compositionally biased region" description="Polar residues" evidence="2">
    <location>
        <begin position="478"/>
        <end position="487"/>
    </location>
</feature>
<proteinExistence type="predicted"/>
<dbReference type="InterPro" id="IPR007527">
    <property type="entry name" value="Znf_SWIM"/>
</dbReference>
<dbReference type="PROSITE" id="PS50966">
    <property type="entry name" value="ZF_SWIM"/>
    <property type="match status" value="1"/>
</dbReference>
<feature type="compositionally biased region" description="Acidic residues" evidence="2">
    <location>
        <begin position="490"/>
        <end position="502"/>
    </location>
</feature>
<keyword evidence="5" id="KW-1185">Reference proteome</keyword>
<sequence>MLFKFKLDAPQAQFSSPSYPSLFNSIPATHFPPSNASECVPLELFSDYLPPENPATPPEPAQEFPFTFNTFGRGVQPLRFTRGSYHSDLASGKYTMKWSSVAEMQQWIRDEEKDKTIELHRKENRKNRSRTAPAWSLKHIYVCSRQGSRSISKYTKKTAWGRKVPSKQIVTGCQCRLTVKTYPGTQEVPGRYTHEHSHPTSDANARFIAHGFFESEFVTAADIRKIEKEIEVETIRLDAQDGQSTKECVENLRKRGELMGFKGSSDASPAGSSLASDTFALCVQTKYQSECWQKWGSRFAGLDATHNTTHYQGMKFSARWDEIKALAPPSVISYLKTNWLSDRDVEMWSAKFRRDRNVFELGDTNMLVESWHHLLKGKFLEGKHRRQDFGFEGPDLEVKRRMEVESRALSIRKDAIENVDSESIYRVQSQSDPSHYYSVDIEAYTCDCLSFPLIDFCKHVCAVQRLFPEMEQEVPVSSLGNVSAAPTSSDSDEDESGDEEDLSQASNTEDPRILDLINSLQHLAVRTRPSYFNDSLMVLKHAVDTVLDETSFADVEVLPARKKLAPNQGSDWRSTQEVMGAPVKSKRKPKHTNPYSGGEQSGRKGQPDARQPLPPPTIPLPPQPTQPIPPPAPSHSTIPFHSMPMAMPPPYNPPHHLPWLDPQLQSSIPLDLNSAGPSVRPQDRNSTNLAVTDPYAQLYYRSYDSPHPDVERRLAYYR</sequence>
<keyword evidence="1" id="KW-0479">Metal-binding</keyword>
<reference evidence="4" key="1">
    <citation type="submission" date="2023-03" db="EMBL/GenBank/DDBJ databases">
        <title>Massive genome expansion in bonnet fungi (Mycena s.s.) driven by repeated elements and novel gene families across ecological guilds.</title>
        <authorList>
            <consortium name="Lawrence Berkeley National Laboratory"/>
            <person name="Harder C.B."/>
            <person name="Miyauchi S."/>
            <person name="Viragh M."/>
            <person name="Kuo A."/>
            <person name="Thoen E."/>
            <person name="Andreopoulos B."/>
            <person name="Lu D."/>
            <person name="Skrede I."/>
            <person name="Drula E."/>
            <person name="Henrissat B."/>
            <person name="Morin E."/>
            <person name="Kohler A."/>
            <person name="Barry K."/>
            <person name="LaButti K."/>
            <person name="Morin E."/>
            <person name="Salamov A."/>
            <person name="Lipzen A."/>
            <person name="Mereny Z."/>
            <person name="Hegedus B."/>
            <person name="Baldrian P."/>
            <person name="Stursova M."/>
            <person name="Weitz H."/>
            <person name="Taylor A."/>
            <person name="Grigoriev I.V."/>
            <person name="Nagy L.G."/>
            <person name="Martin F."/>
            <person name="Kauserud H."/>
        </authorList>
    </citation>
    <scope>NUCLEOTIDE SEQUENCE</scope>
    <source>
        <strain evidence="4">CBHHK188m</strain>
    </source>
</reference>
<evidence type="ECO:0000313" key="5">
    <source>
        <dbReference type="Proteomes" id="UP001215280"/>
    </source>
</evidence>
<accession>A0AAD7J7L2</accession>
<dbReference type="EMBL" id="JARJLG010000058">
    <property type="protein sequence ID" value="KAJ7757388.1"/>
    <property type="molecule type" value="Genomic_DNA"/>
</dbReference>
<name>A0AAD7J7L2_9AGAR</name>
<evidence type="ECO:0000256" key="1">
    <source>
        <dbReference type="PROSITE-ProRule" id="PRU00325"/>
    </source>
</evidence>
<comment type="caution">
    <text evidence="4">The sequence shown here is derived from an EMBL/GenBank/DDBJ whole genome shotgun (WGS) entry which is preliminary data.</text>
</comment>
<feature type="domain" description="SWIM-type" evidence="3">
    <location>
        <begin position="437"/>
        <end position="468"/>
    </location>
</feature>
<dbReference type="AlphaFoldDB" id="A0AAD7J7L2"/>
<keyword evidence="1" id="KW-0863">Zinc-finger</keyword>
<feature type="region of interest" description="Disordered" evidence="2">
    <location>
        <begin position="565"/>
        <end position="649"/>
    </location>
</feature>
<evidence type="ECO:0000256" key="2">
    <source>
        <dbReference type="SAM" id="MobiDB-lite"/>
    </source>
</evidence>
<protein>
    <recommendedName>
        <fullName evidence="3">SWIM-type domain-containing protein</fullName>
    </recommendedName>
</protein>
<gene>
    <name evidence="4" type="ORF">DFH07DRAFT_958746</name>
</gene>
<feature type="compositionally biased region" description="Polar residues" evidence="2">
    <location>
        <begin position="567"/>
        <end position="577"/>
    </location>
</feature>
<evidence type="ECO:0000259" key="3">
    <source>
        <dbReference type="PROSITE" id="PS50966"/>
    </source>
</evidence>
<evidence type="ECO:0000313" key="4">
    <source>
        <dbReference type="EMBL" id="KAJ7757388.1"/>
    </source>
</evidence>
<organism evidence="4 5">
    <name type="scientific">Mycena maculata</name>
    <dbReference type="NCBI Taxonomy" id="230809"/>
    <lineage>
        <taxon>Eukaryota</taxon>
        <taxon>Fungi</taxon>
        <taxon>Dikarya</taxon>
        <taxon>Basidiomycota</taxon>
        <taxon>Agaricomycotina</taxon>
        <taxon>Agaricomycetes</taxon>
        <taxon>Agaricomycetidae</taxon>
        <taxon>Agaricales</taxon>
        <taxon>Marasmiineae</taxon>
        <taxon>Mycenaceae</taxon>
        <taxon>Mycena</taxon>
    </lineage>
</organism>
<feature type="region of interest" description="Disordered" evidence="2">
    <location>
        <begin position="477"/>
        <end position="510"/>
    </location>
</feature>
<keyword evidence="1" id="KW-0862">Zinc</keyword>
<feature type="compositionally biased region" description="Pro residues" evidence="2">
    <location>
        <begin position="612"/>
        <end position="633"/>
    </location>
</feature>
<dbReference type="Proteomes" id="UP001215280">
    <property type="component" value="Unassembled WGS sequence"/>
</dbReference>
<dbReference type="GO" id="GO:0008270">
    <property type="term" value="F:zinc ion binding"/>
    <property type="evidence" value="ECO:0007669"/>
    <property type="project" value="UniProtKB-KW"/>
</dbReference>